<evidence type="ECO:0000259" key="1">
    <source>
        <dbReference type="Pfam" id="PF01882"/>
    </source>
</evidence>
<dbReference type="InterPro" id="IPR036465">
    <property type="entry name" value="vWFA_dom_sf"/>
</dbReference>
<dbReference type="PANTHER" id="PTHR33608">
    <property type="entry name" value="BLL2464 PROTEIN"/>
    <property type="match status" value="1"/>
</dbReference>
<accession>A0ABT9JVW4</accession>
<feature type="domain" description="DUF58" evidence="1">
    <location>
        <begin position="106"/>
        <end position="315"/>
    </location>
</feature>
<evidence type="ECO:0000313" key="3">
    <source>
        <dbReference type="Proteomes" id="UP001225906"/>
    </source>
</evidence>
<keyword evidence="3" id="KW-1185">Reference proteome</keyword>
<dbReference type="SUPFAM" id="SSF53300">
    <property type="entry name" value="vWA-like"/>
    <property type="match status" value="1"/>
</dbReference>
<dbReference type="EMBL" id="JAVCAP010000021">
    <property type="protein sequence ID" value="MDP8568225.1"/>
    <property type="molecule type" value="Genomic_DNA"/>
</dbReference>
<dbReference type="InterPro" id="IPR002881">
    <property type="entry name" value="DUF58"/>
</dbReference>
<gene>
    <name evidence="2" type="ORF">Q9291_10235</name>
</gene>
<dbReference type="Proteomes" id="UP001225906">
    <property type="component" value="Unassembled WGS sequence"/>
</dbReference>
<reference evidence="3" key="1">
    <citation type="journal article" date="2019" name="Int. J. Syst. Evol. Microbiol.">
        <title>The Global Catalogue of Microorganisms (GCM) 10K type strain sequencing project: providing services to taxonomists for standard genome sequencing and annotation.</title>
        <authorList>
            <consortium name="The Broad Institute Genomics Platform"/>
            <consortium name="The Broad Institute Genome Sequencing Center for Infectious Disease"/>
            <person name="Wu L."/>
            <person name="Ma J."/>
        </authorList>
    </citation>
    <scope>NUCLEOTIDE SEQUENCE [LARGE SCALE GENOMIC DNA]</scope>
    <source>
        <strain evidence="3">VKM B-3159</strain>
    </source>
</reference>
<organism evidence="2 3">
    <name type="scientific">Methylophilus aquaticus</name>
    <dbReference type="NCBI Taxonomy" id="1971610"/>
    <lineage>
        <taxon>Bacteria</taxon>
        <taxon>Pseudomonadati</taxon>
        <taxon>Pseudomonadota</taxon>
        <taxon>Betaproteobacteria</taxon>
        <taxon>Nitrosomonadales</taxon>
        <taxon>Methylophilaceae</taxon>
        <taxon>Methylophilus</taxon>
    </lineage>
</organism>
<proteinExistence type="predicted"/>
<dbReference type="PANTHER" id="PTHR33608:SF6">
    <property type="entry name" value="BLL2464 PROTEIN"/>
    <property type="match status" value="1"/>
</dbReference>
<evidence type="ECO:0000313" key="2">
    <source>
        <dbReference type="EMBL" id="MDP8568225.1"/>
    </source>
</evidence>
<protein>
    <submittedName>
        <fullName evidence="2">DUF58 domain-containing protein</fullName>
    </submittedName>
</protein>
<dbReference type="Pfam" id="PF01882">
    <property type="entry name" value="DUF58"/>
    <property type="match status" value="1"/>
</dbReference>
<comment type="caution">
    <text evidence="2">The sequence shown here is derived from an EMBL/GenBank/DDBJ whole genome shotgun (WGS) entry which is preliminary data.</text>
</comment>
<dbReference type="RefSeq" id="WP_306390082.1">
    <property type="nucleotide sequence ID" value="NZ_JAVCAP010000021.1"/>
</dbReference>
<name>A0ABT9JVW4_9PROT</name>
<sequence>MTLSNPVRRAFKRAGQSLSTMLGPASISSAVSVPPESSGASALPSDALSPLPATGGLNDRFDPALFTYQVNWRSVAYHAGAYLTRHQGAGSDFAGFSPLLASPDPRRVDVRASLRSIPQQLMVRTFLERGAIRVFALLDVSSSMQFEGMRDQRQQMTELAAAIAWSATRQGDAFGLLAADDSVQAALTIPTGYQQTLAQQVATQCTRFWQQRAAELQPCQSAAMPQAAASLGAQRALVFLISDFYWSAEQLARTLTACEGHDVVPLVLRDPAAFEQVPAFGWARVRDMETGQETGLMLRPALQSRMHAHAKQQRALLSATFARHGTRPPLWLAPQWRPEQLSQHLLETCA</sequence>